<evidence type="ECO:0000256" key="1">
    <source>
        <dbReference type="ARBA" id="ARBA00006484"/>
    </source>
</evidence>
<dbReference type="Pfam" id="PF00106">
    <property type="entry name" value="adh_short"/>
    <property type="match status" value="1"/>
</dbReference>
<comment type="similarity">
    <text evidence="1">Belongs to the short-chain dehydrogenases/reductases (SDR) family.</text>
</comment>
<dbReference type="AlphaFoldDB" id="V9DKU0"/>
<dbReference type="PANTHER" id="PTHR43180">
    <property type="entry name" value="3-OXOACYL-(ACYL-CARRIER-PROTEIN) REDUCTASE (AFU_ORTHOLOGUE AFUA_6G11210)"/>
    <property type="match status" value="1"/>
</dbReference>
<dbReference type="Proteomes" id="UP000030678">
    <property type="component" value="Unassembled WGS sequence"/>
</dbReference>
<dbReference type="RefSeq" id="XP_008724226.1">
    <property type="nucleotide sequence ID" value="XM_008726004.1"/>
</dbReference>
<dbReference type="SUPFAM" id="SSF51735">
    <property type="entry name" value="NAD(P)-binding Rossmann-fold domains"/>
    <property type="match status" value="1"/>
</dbReference>
<evidence type="ECO:0000313" key="5">
    <source>
        <dbReference type="Proteomes" id="UP000030678"/>
    </source>
</evidence>
<evidence type="ECO:0000256" key="3">
    <source>
        <dbReference type="SAM" id="MobiDB-lite"/>
    </source>
</evidence>
<sequence length="329" mass="35438">MQPYANNGPVNTDVDFDTSHVKGKTAVVTGGANGIGESYVRALTKAGAFVVIADLDTEEGTRLEKEFDGSAKFVKTNVTVWADQLAAFKTAISSSPSGRVDIVVANAGISGADSNREDILLTIPGTVEAEEPEEPKLNIVNVNLIGVLYTIKLALHYFRRQNALNKEGPLDQVLVLQGSLAGYLDLAGAVQYIASKFGLRGIMRSLRQTEHVHNIRVNYIGPWFVETKILSKPVVQHLTGQGISFATVDDAAQCLMRIVSDPSVNGRAFAIVTRDVAPRGYVDINVDDYEPDTLLGKLQGTVAGGSDHRTALKPEDQKTKTQWSESAAN</sequence>
<accession>V9DKU0</accession>
<dbReference type="Gene3D" id="3.40.50.720">
    <property type="entry name" value="NAD(P)-binding Rossmann-like Domain"/>
    <property type="match status" value="1"/>
</dbReference>
<gene>
    <name evidence="4" type="ORF">G647_10012</name>
</gene>
<dbReference type="OrthoDB" id="5371740at2759"/>
<dbReference type="GeneID" id="19988505"/>
<keyword evidence="2" id="KW-0560">Oxidoreductase</keyword>
<organism evidence="4 5">
    <name type="scientific">Cladophialophora carrionii CBS 160.54</name>
    <dbReference type="NCBI Taxonomy" id="1279043"/>
    <lineage>
        <taxon>Eukaryota</taxon>
        <taxon>Fungi</taxon>
        <taxon>Dikarya</taxon>
        <taxon>Ascomycota</taxon>
        <taxon>Pezizomycotina</taxon>
        <taxon>Eurotiomycetes</taxon>
        <taxon>Chaetothyriomycetidae</taxon>
        <taxon>Chaetothyriales</taxon>
        <taxon>Herpotrichiellaceae</taxon>
        <taxon>Cladophialophora</taxon>
    </lineage>
</organism>
<dbReference type="PRINTS" id="PR00081">
    <property type="entry name" value="GDHRDH"/>
</dbReference>
<dbReference type="HOGENOM" id="CLU_010194_13_3_1"/>
<dbReference type="PANTHER" id="PTHR43180:SF31">
    <property type="entry name" value="CHAIN DEHYDROGENASE_REDUCTASE, PUTATIVE (AFU_ORTHOLOGUE AFUA_2G16570)-RELATED"/>
    <property type="match status" value="1"/>
</dbReference>
<evidence type="ECO:0000256" key="2">
    <source>
        <dbReference type="ARBA" id="ARBA00023002"/>
    </source>
</evidence>
<dbReference type="VEuPathDB" id="FungiDB:G647_10012"/>
<dbReference type="InterPro" id="IPR036291">
    <property type="entry name" value="NAD(P)-bd_dom_sf"/>
</dbReference>
<dbReference type="GO" id="GO:0016491">
    <property type="term" value="F:oxidoreductase activity"/>
    <property type="evidence" value="ECO:0007669"/>
    <property type="project" value="UniProtKB-KW"/>
</dbReference>
<dbReference type="EMBL" id="KB822699">
    <property type="protein sequence ID" value="ETI26913.1"/>
    <property type="molecule type" value="Genomic_DNA"/>
</dbReference>
<feature type="compositionally biased region" description="Basic and acidic residues" evidence="3">
    <location>
        <begin position="306"/>
        <end position="319"/>
    </location>
</feature>
<proteinExistence type="inferred from homology"/>
<feature type="compositionally biased region" description="Polar residues" evidence="3">
    <location>
        <begin position="320"/>
        <end position="329"/>
    </location>
</feature>
<dbReference type="InterPro" id="IPR002347">
    <property type="entry name" value="SDR_fam"/>
</dbReference>
<evidence type="ECO:0000313" key="4">
    <source>
        <dbReference type="EMBL" id="ETI26913.1"/>
    </source>
</evidence>
<protein>
    <submittedName>
        <fullName evidence="4">Uncharacterized protein</fullName>
    </submittedName>
</protein>
<reference evidence="4 5" key="1">
    <citation type="submission" date="2013-03" db="EMBL/GenBank/DDBJ databases">
        <title>The Genome Sequence of Cladophialophora carrionii CBS 160.54.</title>
        <authorList>
            <consortium name="The Broad Institute Genomics Platform"/>
            <person name="Cuomo C."/>
            <person name="de Hoog S."/>
            <person name="Gorbushina A."/>
            <person name="Walker B."/>
            <person name="Young S.K."/>
            <person name="Zeng Q."/>
            <person name="Gargeya S."/>
            <person name="Fitzgerald M."/>
            <person name="Haas B."/>
            <person name="Abouelleil A."/>
            <person name="Allen A.W."/>
            <person name="Alvarado L."/>
            <person name="Arachchi H.M."/>
            <person name="Berlin A.M."/>
            <person name="Chapman S.B."/>
            <person name="Gainer-Dewar J."/>
            <person name="Goldberg J."/>
            <person name="Griggs A."/>
            <person name="Gujja S."/>
            <person name="Hansen M."/>
            <person name="Howarth C."/>
            <person name="Imamovic A."/>
            <person name="Ireland A."/>
            <person name="Larimer J."/>
            <person name="McCowan C."/>
            <person name="Murphy C."/>
            <person name="Pearson M."/>
            <person name="Poon T.W."/>
            <person name="Priest M."/>
            <person name="Roberts A."/>
            <person name="Saif S."/>
            <person name="Shea T."/>
            <person name="Sisk P."/>
            <person name="Sykes S."/>
            <person name="Wortman J."/>
            <person name="Nusbaum C."/>
            <person name="Birren B."/>
        </authorList>
    </citation>
    <scope>NUCLEOTIDE SEQUENCE [LARGE SCALE GENOMIC DNA]</scope>
    <source>
        <strain evidence="4 5">CBS 160.54</strain>
    </source>
</reference>
<feature type="region of interest" description="Disordered" evidence="3">
    <location>
        <begin position="304"/>
        <end position="329"/>
    </location>
</feature>
<name>V9DKU0_9EURO</name>